<organism evidence="1 2">
    <name type="scientific">Winogradskya consettensis</name>
    <dbReference type="NCBI Taxonomy" id="113560"/>
    <lineage>
        <taxon>Bacteria</taxon>
        <taxon>Bacillati</taxon>
        <taxon>Actinomycetota</taxon>
        <taxon>Actinomycetes</taxon>
        <taxon>Micromonosporales</taxon>
        <taxon>Micromonosporaceae</taxon>
        <taxon>Winogradskya</taxon>
    </lineage>
</organism>
<gene>
    <name evidence="1" type="ORF">Aco04nite_28360</name>
</gene>
<dbReference type="Proteomes" id="UP000680865">
    <property type="component" value="Unassembled WGS sequence"/>
</dbReference>
<accession>A0A919SHH4</accession>
<reference evidence="1" key="1">
    <citation type="submission" date="2021-03" db="EMBL/GenBank/DDBJ databases">
        <title>Whole genome shotgun sequence of Actinoplanes consettensis NBRC 14913.</title>
        <authorList>
            <person name="Komaki H."/>
            <person name="Tamura T."/>
        </authorList>
    </citation>
    <scope>NUCLEOTIDE SEQUENCE</scope>
    <source>
        <strain evidence="1">NBRC 14913</strain>
    </source>
</reference>
<comment type="caution">
    <text evidence="1">The sequence shown here is derived from an EMBL/GenBank/DDBJ whole genome shotgun (WGS) entry which is preliminary data.</text>
</comment>
<dbReference type="EMBL" id="BOQP01000011">
    <property type="protein sequence ID" value="GIM72046.1"/>
    <property type="molecule type" value="Genomic_DNA"/>
</dbReference>
<keyword evidence="2" id="KW-1185">Reference proteome</keyword>
<evidence type="ECO:0000313" key="1">
    <source>
        <dbReference type="EMBL" id="GIM72046.1"/>
    </source>
</evidence>
<evidence type="ECO:0000313" key="2">
    <source>
        <dbReference type="Proteomes" id="UP000680865"/>
    </source>
</evidence>
<protein>
    <submittedName>
        <fullName evidence="1">Uncharacterized protein</fullName>
    </submittedName>
</protein>
<proteinExistence type="predicted"/>
<dbReference type="AlphaFoldDB" id="A0A919SHH4"/>
<name>A0A919SHH4_9ACTN</name>
<sequence length="54" mass="5599">MAVLPCPEEGALTTRRGWLDISGSLADTENGGIVVMTAESRTLPASRSRLSAPG</sequence>